<dbReference type="PROSITE" id="PS50887">
    <property type="entry name" value="GGDEF"/>
    <property type="match status" value="1"/>
</dbReference>
<accession>A0AA42DND5</accession>
<dbReference type="InterPro" id="IPR020449">
    <property type="entry name" value="Tscrpt_reg_AraC-type_HTH"/>
</dbReference>
<dbReference type="PANTHER" id="PTHR47504:SF5">
    <property type="entry name" value="RIGHT ORIGIN-BINDING PROTEIN"/>
    <property type="match status" value="1"/>
</dbReference>
<keyword evidence="3" id="KW-0804">Transcription</keyword>
<dbReference type="AlphaFoldDB" id="A0AA42DND5"/>
<dbReference type="InterPro" id="IPR000160">
    <property type="entry name" value="GGDEF_dom"/>
</dbReference>
<name>A0AA42DND5_9FIRM</name>
<keyword evidence="7" id="KW-1185">Reference proteome</keyword>
<evidence type="ECO:0000256" key="2">
    <source>
        <dbReference type="ARBA" id="ARBA00023125"/>
    </source>
</evidence>
<evidence type="ECO:0000256" key="1">
    <source>
        <dbReference type="ARBA" id="ARBA00023015"/>
    </source>
</evidence>
<dbReference type="SMART" id="SM00267">
    <property type="entry name" value="GGDEF"/>
    <property type="match status" value="1"/>
</dbReference>
<feature type="domain" description="GGDEF" evidence="5">
    <location>
        <begin position="149"/>
        <end position="280"/>
    </location>
</feature>
<dbReference type="Gene3D" id="1.10.10.60">
    <property type="entry name" value="Homeodomain-like"/>
    <property type="match status" value="2"/>
</dbReference>
<dbReference type="InterPro" id="IPR009057">
    <property type="entry name" value="Homeodomain-like_sf"/>
</dbReference>
<dbReference type="InterPro" id="IPR050959">
    <property type="entry name" value="MarA-like"/>
</dbReference>
<keyword evidence="6" id="KW-0808">Transferase</keyword>
<dbReference type="SMART" id="SM00342">
    <property type="entry name" value="HTH_ARAC"/>
    <property type="match status" value="1"/>
</dbReference>
<dbReference type="GO" id="GO:0052621">
    <property type="term" value="F:diguanylate cyclase activity"/>
    <property type="evidence" value="ECO:0007669"/>
    <property type="project" value="UniProtKB-EC"/>
</dbReference>
<evidence type="ECO:0000259" key="5">
    <source>
        <dbReference type="PROSITE" id="PS50887"/>
    </source>
</evidence>
<dbReference type="CDD" id="cd01949">
    <property type="entry name" value="GGDEF"/>
    <property type="match status" value="1"/>
</dbReference>
<feature type="domain" description="HTH araC/xylS-type" evidence="4">
    <location>
        <begin position="8"/>
        <end position="106"/>
    </location>
</feature>
<dbReference type="Proteomes" id="UP001169242">
    <property type="component" value="Unassembled WGS sequence"/>
</dbReference>
<dbReference type="GO" id="GO:0043565">
    <property type="term" value="F:sequence-specific DNA binding"/>
    <property type="evidence" value="ECO:0007669"/>
    <property type="project" value="InterPro"/>
</dbReference>
<protein>
    <submittedName>
        <fullName evidence="6">Diguanylate cyclase</fullName>
        <ecNumber evidence="6">2.7.7.65</ecNumber>
    </submittedName>
</protein>
<dbReference type="Gene3D" id="3.30.70.270">
    <property type="match status" value="1"/>
</dbReference>
<organism evidence="6 7">
    <name type="scientific">Holtiella tumoricola</name>
    <dbReference type="NCBI Taxonomy" id="3018743"/>
    <lineage>
        <taxon>Bacteria</taxon>
        <taxon>Bacillati</taxon>
        <taxon>Bacillota</taxon>
        <taxon>Clostridia</taxon>
        <taxon>Lachnospirales</taxon>
        <taxon>Cellulosilyticaceae</taxon>
        <taxon>Holtiella</taxon>
    </lineage>
</organism>
<evidence type="ECO:0000259" key="4">
    <source>
        <dbReference type="PROSITE" id="PS01124"/>
    </source>
</evidence>
<keyword evidence="6" id="KW-0548">Nucleotidyltransferase</keyword>
<proteinExistence type="predicted"/>
<dbReference type="EC" id="2.7.7.65" evidence="6"/>
<dbReference type="PANTHER" id="PTHR47504">
    <property type="entry name" value="RIGHT ORIGIN-BINDING PROTEIN"/>
    <property type="match status" value="1"/>
</dbReference>
<dbReference type="InterPro" id="IPR018060">
    <property type="entry name" value="HTH_AraC"/>
</dbReference>
<dbReference type="Pfam" id="PF00990">
    <property type="entry name" value="GGDEF"/>
    <property type="match status" value="1"/>
</dbReference>
<gene>
    <name evidence="6" type="ORF">PBV87_11780</name>
</gene>
<dbReference type="SUPFAM" id="SSF46689">
    <property type="entry name" value="Homeodomain-like"/>
    <property type="match status" value="2"/>
</dbReference>
<comment type="caution">
    <text evidence="6">The sequence shown here is derived from an EMBL/GenBank/DDBJ whole genome shotgun (WGS) entry which is preliminary data.</text>
</comment>
<keyword evidence="2" id="KW-0238">DNA-binding</keyword>
<sequence length="280" mass="33013">MRSLEVLAHVLDYIEDHIKEDFSLQVLADTHYISLSYLHRLFTCLHRESLREYIEKRRLSLIGVEIILSDQKLIDIAFNYGYHSYEVFSRTFKKYYGYSPKEWRKLGDVRELFPRVHLLTIYNDKGEDVMIRVSNIEEYLKIAENDSELGEYILCFDIDRFGFYNRQYGWQIGDLVIETAASRIDKHIDEHMESYRIGADEFIVLTKSIHKEKVLEIVKRILLDGNEVIHLQNENLTFSMNVGIVQVDEQRASQQAILAKAQEAMIKAKQLGRNCFYENV</sequence>
<dbReference type="SUPFAM" id="SSF55073">
    <property type="entry name" value="Nucleotide cyclase"/>
    <property type="match status" value="1"/>
</dbReference>
<dbReference type="InterPro" id="IPR029787">
    <property type="entry name" value="Nucleotide_cyclase"/>
</dbReference>
<dbReference type="PROSITE" id="PS01124">
    <property type="entry name" value="HTH_ARAC_FAMILY_2"/>
    <property type="match status" value="1"/>
</dbReference>
<keyword evidence="1" id="KW-0805">Transcription regulation</keyword>
<reference evidence="6" key="1">
    <citation type="journal article" date="2023" name="Int. J. Syst. Evol. Microbiol.">
        <title>&lt;i&gt;Holtiella tumoricola&lt;/i&gt; gen. nov. sp. nov., isolated from a human clinical sample.</title>
        <authorList>
            <person name="Allen-Vercoe E."/>
            <person name="Daigneault M.C."/>
            <person name="Vancuren S.J."/>
            <person name="Cochrane K."/>
            <person name="O'Neal L.L."/>
            <person name="Sankaranarayanan K."/>
            <person name="Lawson P.A."/>
        </authorList>
    </citation>
    <scope>NUCLEOTIDE SEQUENCE</scope>
    <source>
        <strain evidence="6">CC70A</strain>
    </source>
</reference>
<dbReference type="PRINTS" id="PR00032">
    <property type="entry name" value="HTHARAC"/>
</dbReference>
<dbReference type="GO" id="GO:0003700">
    <property type="term" value="F:DNA-binding transcription factor activity"/>
    <property type="evidence" value="ECO:0007669"/>
    <property type="project" value="InterPro"/>
</dbReference>
<dbReference type="RefSeq" id="WP_271012426.1">
    <property type="nucleotide sequence ID" value="NZ_JAQIFT010000045.1"/>
</dbReference>
<dbReference type="NCBIfam" id="TIGR00254">
    <property type="entry name" value="GGDEF"/>
    <property type="match status" value="1"/>
</dbReference>
<evidence type="ECO:0000256" key="3">
    <source>
        <dbReference type="ARBA" id="ARBA00023163"/>
    </source>
</evidence>
<evidence type="ECO:0000313" key="7">
    <source>
        <dbReference type="Proteomes" id="UP001169242"/>
    </source>
</evidence>
<dbReference type="EMBL" id="JAQIFT010000045">
    <property type="protein sequence ID" value="MDA3732164.1"/>
    <property type="molecule type" value="Genomic_DNA"/>
</dbReference>
<dbReference type="Pfam" id="PF12833">
    <property type="entry name" value="HTH_18"/>
    <property type="match status" value="1"/>
</dbReference>
<dbReference type="InterPro" id="IPR043128">
    <property type="entry name" value="Rev_trsase/Diguanyl_cyclase"/>
</dbReference>
<evidence type="ECO:0000313" key="6">
    <source>
        <dbReference type="EMBL" id="MDA3732164.1"/>
    </source>
</evidence>